<comment type="subcellular location">
    <subcellularLocation>
        <location evidence="1">Cell membrane</location>
        <topology evidence="1">Multi-pass membrane protein</topology>
    </subcellularLocation>
</comment>
<dbReference type="EMBL" id="CP017269">
    <property type="protein sequence ID" value="AOT69854.1"/>
    <property type="molecule type" value="Genomic_DNA"/>
</dbReference>
<evidence type="ECO:0000256" key="4">
    <source>
        <dbReference type="ARBA" id="ARBA00022840"/>
    </source>
</evidence>
<keyword evidence="2 7" id="KW-0812">Transmembrane</keyword>
<keyword evidence="5 7" id="KW-1133">Transmembrane helix</keyword>
<keyword evidence="6 7" id="KW-0472">Membrane</keyword>
<dbReference type="RefSeq" id="WP_069975970.1">
    <property type="nucleotide sequence ID" value="NZ_CP017269.1"/>
</dbReference>
<feature type="transmembrane region" description="Helical" evidence="7">
    <location>
        <begin position="277"/>
        <end position="301"/>
    </location>
</feature>
<dbReference type="GO" id="GO:0005524">
    <property type="term" value="F:ATP binding"/>
    <property type="evidence" value="ECO:0007669"/>
    <property type="project" value="UniProtKB-KW"/>
</dbReference>
<dbReference type="Proteomes" id="UP000095743">
    <property type="component" value="Chromosome"/>
</dbReference>
<keyword evidence="4 10" id="KW-0067">ATP-binding</keyword>
<dbReference type="Pfam" id="PF00664">
    <property type="entry name" value="ABC_membrane"/>
    <property type="match status" value="1"/>
</dbReference>
<feature type="transmembrane region" description="Helical" evidence="7">
    <location>
        <begin position="136"/>
        <end position="159"/>
    </location>
</feature>
<evidence type="ECO:0000256" key="5">
    <source>
        <dbReference type="ARBA" id="ARBA00022989"/>
    </source>
</evidence>
<dbReference type="OrthoDB" id="9762778at2"/>
<dbReference type="InterPro" id="IPR039421">
    <property type="entry name" value="Type_1_exporter"/>
</dbReference>
<dbReference type="GO" id="GO:0005886">
    <property type="term" value="C:plasma membrane"/>
    <property type="evidence" value="ECO:0007669"/>
    <property type="project" value="UniProtKB-SubCell"/>
</dbReference>
<proteinExistence type="predicted"/>
<organism evidence="10 11">
    <name type="scientific">Geosporobacter ferrireducens</name>
    <dbReference type="NCBI Taxonomy" id="1424294"/>
    <lineage>
        <taxon>Bacteria</taxon>
        <taxon>Bacillati</taxon>
        <taxon>Bacillota</taxon>
        <taxon>Clostridia</taxon>
        <taxon>Peptostreptococcales</taxon>
        <taxon>Thermotaleaceae</taxon>
        <taxon>Geosporobacter</taxon>
    </lineage>
</organism>
<dbReference type="InterPro" id="IPR011527">
    <property type="entry name" value="ABC1_TM_dom"/>
</dbReference>
<evidence type="ECO:0000313" key="11">
    <source>
        <dbReference type="Proteomes" id="UP000095743"/>
    </source>
</evidence>
<dbReference type="PROSITE" id="PS50929">
    <property type="entry name" value="ABC_TM1F"/>
    <property type="match status" value="1"/>
</dbReference>
<dbReference type="InterPro" id="IPR027417">
    <property type="entry name" value="P-loop_NTPase"/>
</dbReference>
<evidence type="ECO:0000313" key="10">
    <source>
        <dbReference type="EMBL" id="AOT69854.1"/>
    </source>
</evidence>
<dbReference type="SMART" id="SM00382">
    <property type="entry name" value="AAA"/>
    <property type="match status" value="1"/>
</dbReference>
<dbReference type="InterPro" id="IPR003593">
    <property type="entry name" value="AAA+_ATPase"/>
</dbReference>
<dbReference type="Gene3D" id="1.20.1560.10">
    <property type="entry name" value="ABC transporter type 1, transmembrane domain"/>
    <property type="match status" value="1"/>
</dbReference>
<gene>
    <name evidence="10" type="ORF">Gferi_09850</name>
</gene>
<dbReference type="SUPFAM" id="SSF52540">
    <property type="entry name" value="P-loop containing nucleoside triphosphate hydrolases"/>
    <property type="match status" value="1"/>
</dbReference>
<dbReference type="InterPro" id="IPR036640">
    <property type="entry name" value="ABC1_TM_sf"/>
</dbReference>
<evidence type="ECO:0000256" key="1">
    <source>
        <dbReference type="ARBA" id="ARBA00004651"/>
    </source>
</evidence>
<evidence type="ECO:0000256" key="7">
    <source>
        <dbReference type="SAM" id="Phobius"/>
    </source>
</evidence>
<dbReference type="PANTHER" id="PTHR43394:SF1">
    <property type="entry name" value="ATP-BINDING CASSETTE SUB-FAMILY B MEMBER 10, MITOCHONDRIAL"/>
    <property type="match status" value="1"/>
</dbReference>
<feature type="transmembrane region" description="Helical" evidence="7">
    <location>
        <begin position="61"/>
        <end position="80"/>
    </location>
</feature>
<feature type="transmembrane region" description="Helical" evidence="7">
    <location>
        <begin position="253"/>
        <end position="271"/>
    </location>
</feature>
<keyword evidence="3" id="KW-0547">Nucleotide-binding</keyword>
<dbReference type="KEGG" id="gfe:Gferi_09850"/>
<dbReference type="PANTHER" id="PTHR43394">
    <property type="entry name" value="ATP-DEPENDENT PERMEASE MDL1, MITOCHONDRIAL"/>
    <property type="match status" value="1"/>
</dbReference>
<dbReference type="AlphaFoldDB" id="A0A1D8GG26"/>
<evidence type="ECO:0000256" key="6">
    <source>
        <dbReference type="ARBA" id="ARBA00023136"/>
    </source>
</evidence>
<dbReference type="GO" id="GO:0015421">
    <property type="term" value="F:ABC-type oligopeptide transporter activity"/>
    <property type="evidence" value="ECO:0007669"/>
    <property type="project" value="TreeGrafter"/>
</dbReference>
<dbReference type="Gene3D" id="3.40.50.300">
    <property type="entry name" value="P-loop containing nucleotide triphosphate hydrolases"/>
    <property type="match status" value="1"/>
</dbReference>
<reference evidence="10 11" key="1">
    <citation type="submission" date="2016-09" db="EMBL/GenBank/DDBJ databases">
        <title>Genomic analysis reveals versatility of anaerobic energy metabolism of Geosporobacter ferrireducens IRF9 of phylum Firmicutes.</title>
        <authorList>
            <person name="Kim S.-J."/>
        </authorList>
    </citation>
    <scope>NUCLEOTIDE SEQUENCE [LARGE SCALE GENOMIC DNA]</scope>
    <source>
        <strain evidence="10 11">IRF9</strain>
    </source>
</reference>
<dbReference type="InterPro" id="IPR017871">
    <property type="entry name" value="ABC_transporter-like_CS"/>
</dbReference>
<accession>A0A1D8GG26</accession>
<dbReference type="PROSITE" id="PS00211">
    <property type="entry name" value="ABC_TRANSPORTER_1"/>
    <property type="match status" value="1"/>
</dbReference>
<dbReference type="STRING" id="1424294.Gferi_09850"/>
<feature type="domain" description="ABC transmembrane type-1" evidence="9">
    <location>
        <begin position="28"/>
        <end position="310"/>
    </location>
</feature>
<dbReference type="InterPro" id="IPR003439">
    <property type="entry name" value="ABC_transporter-like_ATP-bd"/>
</dbReference>
<evidence type="ECO:0000259" key="9">
    <source>
        <dbReference type="PROSITE" id="PS50929"/>
    </source>
</evidence>
<feature type="transmembrane region" description="Helical" evidence="7">
    <location>
        <begin position="165"/>
        <end position="184"/>
    </location>
</feature>
<sequence length="554" mass="61382">MRRSGISIMARLIIFVKPFTGIMMITILMGTLGFLAATGITLLGIIGVINILNLSVAKWSFSLSQIALLLLVFAVSRGILRYLEQSAGHYIAFKLLAFIRDKVFKTLRRLSPAKLDGKDSGQLVALITSDIELLEVFYAHTISPIVIAVSTCTVMLFIIYKAAPLLTLVAAAAYSTIGFIIPVFTAKSAREHGRIYREQVGDMNSYFLESLRGMREVILFDEGEHRQKVIHQKSMEANKSAENLKTHEGRTRAITESAILVFSALMLFSGVELTRQGLIPFSGFLISLLCLMSSYGPVVALSSLSNNLLQTFASGERVLSLLEEKEAIKEVTTGTSVGDTHISIRKVDFAYDDELILDHLSMELNKNQIIGISGKSGSGKSTLLKLLMRFYDPQAGMIEMGKKTLKTINTSSLRNTIAYVTQDTYLFNDTILENLRIAKRSATMDEIIAACKKANIYDFIMQLPNTFHSKVGELGDHLSGGERQRIGLARAFLHPSKIILLDEPTSNLDSLNENIILKSLKEHSQNKTIILVSHRPSTMSIADKIYSFENRRAS</sequence>
<dbReference type="PROSITE" id="PS50893">
    <property type="entry name" value="ABC_TRANSPORTER_2"/>
    <property type="match status" value="1"/>
</dbReference>
<keyword evidence="11" id="KW-1185">Reference proteome</keyword>
<feature type="transmembrane region" description="Helical" evidence="7">
    <location>
        <begin position="21"/>
        <end position="49"/>
    </location>
</feature>
<evidence type="ECO:0000259" key="8">
    <source>
        <dbReference type="PROSITE" id="PS50893"/>
    </source>
</evidence>
<dbReference type="SUPFAM" id="SSF90123">
    <property type="entry name" value="ABC transporter transmembrane region"/>
    <property type="match status" value="1"/>
</dbReference>
<evidence type="ECO:0000256" key="2">
    <source>
        <dbReference type="ARBA" id="ARBA00022692"/>
    </source>
</evidence>
<dbReference type="Pfam" id="PF00005">
    <property type="entry name" value="ABC_tran"/>
    <property type="match status" value="1"/>
</dbReference>
<dbReference type="GO" id="GO:0016887">
    <property type="term" value="F:ATP hydrolysis activity"/>
    <property type="evidence" value="ECO:0007669"/>
    <property type="project" value="InterPro"/>
</dbReference>
<protein>
    <submittedName>
        <fullName evidence="10">ABC transporter ATP-binding protein</fullName>
    </submittedName>
</protein>
<name>A0A1D8GG26_9FIRM</name>
<evidence type="ECO:0000256" key="3">
    <source>
        <dbReference type="ARBA" id="ARBA00022741"/>
    </source>
</evidence>
<feature type="domain" description="ABC transporter" evidence="8">
    <location>
        <begin position="342"/>
        <end position="553"/>
    </location>
</feature>